<dbReference type="InterPro" id="IPR001296">
    <property type="entry name" value="Glyco_trans_1"/>
</dbReference>
<gene>
    <name evidence="2" type="ORF">J2T15_004283</name>
</gene>
<comment type="caution">
    <text evidence="2">The sequence shown here is derived from an EMBL/GenBank/DDBJ whole genome shotgun (WGS) entry which is preliminary data.</text>
</comment>
<organism evidence="2 3">
    <name type="scientific">Paenibacillus harenae</name>
    <dbReference type="NCBI Taxonomy" id="306543"/>
    <lineage>
        <taxon>Bacteria</taxon>
        <taxon>Bacillati</taxon>
        <taxon>Bacillota</taxon>
        <taxon>Bacilli</taxon>
        <taxon>Bacillales</taxon>
        <taxon>Paenibacillaceae</taxon>
        <taxon>Paenibacillus</taxon>
    </lineage>
</organism>
<sequence>MDLIPKEVNVLPLPEQYHLFMLPMLSSIQRLVFKGKLPLAYNRMMFSLKNRYAQNESIREQYNWRYLARFLEPIAKQYDTAIGFLEKTSTYFCVEKVKADKKIGWIHIDYDKLGMDPNFDKHYFDQLDYIVTVSEECSSILKKRFPEQVHKINVIHNIVSPSMIERMAEKEQDDLFGRKGEEVVILSIGRLHHQKAFELAIEACSKLVDRGYKIQWNIIGDGDEKQRLTALIQSHGLTEYFRLLGLKSNPYPYIKQADIYVQTSKFEGKSIAIDEAKILNKPIVITRFSTAKDQINDGVDGLIVDMDGQSIAAGIERLIKDIELRNKMVDELSQVDLGTEDEIHKLYSLIE</sequence>
<dbReference type="SUPFAM" id="SSF53756">
    <property type="entry name" value="UDP-Glycosyltransferase/glycogen phosphorylase"/>
    <property type="match status" value="1"/>
</dbReference>
<accession>A0ABT9U5B1</accession>
<proteinExistence type="predicted"/>
<evidence type="ECO:0000313" key="3">
    <source>
        <dbReference type="Proteomes" id="UP001229346"/>
    </source>
</evidence>
<protein>
    <submittedName>
        <fullName evidence="2">Glycosyltransferase involved in cell wall biosynthesis</fullName>
    </submittedName>
</protein>
<dbReference type="PANTHER" id="PTHR12526">
    <property type="entry name" value="GLYCOSYLTRANSFERASE"/>
    <property type="match status" value="1"/>
</dbReference>
<dbReference type="PANTHER" id="PTHR12526:SF630">
    <property type="entry name" value="GLYCOSYLTRANSFERASE"/>
    <property type="match status" value="1"/>
</dbReference>
<dbReference type="Pfam" id="PF00534">
    <property type="entry name" value="Glycos_transf_1"/>
    <property type="match status" value="1"/>
</dbReference>
<dbReference type="Gene3D" id="3.40.50.2000">
    <property type="entry name" value="Glycogen Phosphorylase B"/>
    <property type="match status" value="2"/>
</dbReference>
<keyword evidence="3" id="KW-1185">Reference proteome</keyword>
<name>A0ABT9U5B1_PAEHA</name>
<evidence type="ECO:0000259" key="1">
    <source>
        <dbReference type="Pfam" id="PF00534"/>
    </source>
</evidence>
<feature type="domain" description="Glycosyl transferase family 1" evidence="1">
    <location>
        <begin position="176"/>
        <end position="329"/>
    </location>
</feature>
<dbReference type="CDD" id="cd03811">
    <property type="entry name" value="GT4_GT28_WabH-like"/>
    <property type="match status" value="1"/>
</dbReference>
<dbReference type="EMBL" id="JAUSSU010000009">
    <property type="protein sequence ID" value="MDQ0114826.1"/>
    <property type="molecule type" value="Genomic_DNA"/>
</dbReference>
<evidence type="ECO:0000313" key="2">
    <source>
        <dbReference type="EMBL" id="MDQ0114826.1"/>
    </source>
</evidence>
<reference evidence="2 3" key="1">
    <citation type="submission" date="2023-07" db="EMBL/GenBank/DDBJ databases">
        <title>Sorghum-associated microbial communities from plants grown in Nebraska, USA.</title>
        <authorList>
            <person name="Schachtman D."/>
        </authorList>
    </citation>
    <scope>NUCLEOTIDE SEQUENCE [LARGE SCALE GENOMIC DNA]</scope>
    <source>
        <strain evidence="2 3">CC482</strain>
    </source>
</reference>
<dbReference type="Proteomes" id="UP001229346">
    <property type="component" value="Unassembled WGS sequence"/>
</dbReference>